<protein>
    <recommendedName>
        <fullName evidence="3">Dienelactone hydrolase domain-containing protein</fullName>
    </recommendedName>
</protein>
<dbReference type="EMBL" id="JAUEPT010000068">
    <property type="protein sequence ID" value="KAK0434821.1"/>
    <property type="molecule type" value="Genomic_DNA"/>
</dbReference>
<gene>
    <name evidence="1" type="ORF">EV421DRAFT_1740659</name>
</gene>
<evidence type="ECO:0008006" key="3">
    <source>
        <dbReference type="Google" id="ProtNLM"/>
    </source>
</evidence>
<reference evidence="1" key="1">
    <citation type="submission" date="2023-06" db="EMBL/GenBank/DDBJ databases">
        <authorList>
            <consortium name="Lawrence Berkeley National Laboratory"/>
            <person name="Ahrendt S."/>
            <person name="Sahu N."/>
            <person name="Indic B."/>
            <person name="Wong-Bajracharya J."/>
            <person name="Merenyi Z."/>
            <person name="Ke H.-M."/>
            <person name="Monk M."/>
            <person name="Kocsube S."/>
            <person name="Drula E."/>
            <person name="Lipzen A."/>
            <person name="Balint B."/>
            <person name="Henrissat B."/>
            <person name="Andreopoulos B."/>
            <person name="Martin F.M."/>
            <person name="Harder C.B."/>
            <person name="Rigling D."/>
            <person name="Ford K.L."/>
            <person name="Foster G.D."/>
            <person name="Pangilinan J."/>
            <person name="Papanicolaou A."/>
            <person name="Barry K."/>
            <person name="LaButti K."/>
            <person name="Viragh M."/>
            <person name="Koriabine M."/>
            <person name="Yan M."/>
            <person name="Riley R."/>
            <person name="Champramary S."/>
            <person name="Plett K.L."/>
            <person name="Tsai I.J."/>
            <person name="Slot J."/>
            <person name="Sipos G."/>
            <person name="Plett J."/>
            <person name="Nagy L.G."/>
            <person name="Grigoriev I.V."/>
        </authorList>
    </citation>
    <scope>NUCLEOTIDE SEQUENCE</scope>
    <source>
        <strain evidence="1">FPL87.14</strain>
    </source>
</reference>
<keyword evidence="2" id="KW-1185">Reference proteome</keyword>
<dbReference type="Proteomes" id="UP001175226">
    <property type="component" value="Unassembled WGS sequence"/>
</dbReference>
<sequence length="141" mass="15829">MFSDGPDTKYAVVGYCLGPSHTSNLSRTSSVVLFQGGPYPSHRVTDRAEDILKEKQTPYHLQLFSGVEHEFALGGDMFTHIKDHAVAAVASGYFRIFRLSIGLLKKFEDRDDFLRELKEGIWKENLERRAKTGTTAEASAF</sequence>
<proteinExistence type="predicted"/>
<comment type="caution">
    <text evidence="1">The sequence shown here is derived from an EMBL/GenBank/DDBJ whole genome shotgun (WGS) entry which is preliminary data.</text>
</comment>
<evidence type="ECO:0000313" key="2">
    <source>
        <dbReference type="Proteomes" id="UP001175226"/>
    </source>
</evidence>
<evidence type="ECO:0000313" key="1">
    <source>
        <dbReference type="EMBL" id="KAK0434821.1"/>
    </source>
</evidence>
<name>A0AA39MH99_9AGAR</name>
<accession>A0AA39MH99</accession>
<dbReference type="AlphaFoldDB" id="A0AA39MH99"/>
<organism evidence="1 2">
    <name type="scientific">Armillaria borealis</name>
    <dbReference type="NCBI Taxonomy" id="47425"/>
    <lineage>
        <taxon>Eukaryota</taxon>
        <taxon>Fungi</taxon>
        <taxon>Dikarya</taxon>
        <taxon>Basidiomycota</taxon>
        <taxon>Agaricomycotina</taxon>
        <taxon>Agaricomycetes</taxon>
        <taxon>Agaricomycetidae</taxon>
        <taxon>Agaricales</taxon>
        <taxon>Marasmiineae</taxon>
        <taxon>Physalacriaceae</taxon>
        <taxon>Armillaria</taxon>
    </lineage>
</organism>